<protein>
    <recommendedName>
        <fullName evidence="4">LTXXQ motif family protein</fullName>
    </recommendedName>
</protein>
<dbReference type="Proteomes" id="UP000184260">
    <property type="component" value="Unassembled WGS sequence"/>
</dbReference>
<evidence type="ECO:0000313" key="2">
    <source>
        <dbReference type="EMBL" id="SHM49401.1"/>
    </source>
</evidence>
<dbReference type="STRING" id="69322.SAMN05443669_10408"/>
<keyword evidence="3" id="KW-1185">Reference proteome</keyword>
<dbReference type="OrthoDB" id="675330at2"/>
<accession>A0A1M7J907</accession>
<dbReference type="AlphaFoldDB" id="A0A1M7J907"/>
<organism evidence="2 3">
    <name type="scientific">Flavobacterium xanthum</name>
    <dbReference type="NCBI Taxonomy" id="69322"/>
    <lineage>
        <taxon>Bacteria</taxon>
        <taxon>Pseudomonadati</taxon>
        <taxon>Bacteroidota</taxon>
        <taxon>Flavobacteriia</taxon>
        <taxon>Flavobacteriales</taxon>
        <taxon>Flavobacteriaceae</taxon>
        <taxon>Flavobacterium</taxon>
    </lineage>
</organism>
<gene>
    <name evidence="2" type="ORF">SAMN05443669_10408</name>
</gene>
<feature type="signal peptide" evidence="1">
    <location>
        <begin position="1"/>
        <end position="20"/>
    </location>
</feature>
<reference evidence="3" key="1">
    <citation type="submission" date="2016-11" db="EMBL/GenBank/DDBJ databases">
        <authorList>
            <person name="Varghese N."/>
            <person name="Submissions S."/>
        </authorList>
    </citation>
    <scope>NUCLEOTIDE SEQUENCE [LARGE SCALE GENOMIC DNA]</scope>
    <source>
        <strain evidence="3">DSM 3661</strain>
    </source>
</reference>
<proteinExistence type="predicted"/>
<name>A0A1M7J907_9FLAO</name>
<evidence type="ECO:0000256" key="1">
    <source>
        <dbReference type="SAM" id="SignalP"/>
    </source>
</evidence>
<feature type="chain" id="PRO_5012929453" description="LTXXQ motif family protein" evidence="1">
    <location>
        <begin position="21"/>
        <end position="152"/>
    </location>
</feature>
<dbReference type="EMBL" id="FRBU01000040">
    <property type="protein sequence ID" value="SHM49401.1"/>
    <property type="molecule type" value="Genomic_DNA"/>
</dbReference>
<sequence>MTLKKLLPILVFFVSFNFFAQGESMKDKKEQIKALKAAFFTTELDFTTNEAERFWPIYNTFDDKQFELRHQKMKTYMRRMNDGSLDQITEKEANTFLAQIEDTEEELFLLRKKFMQNVKKILPAVKIVKLKKAEEDFNRKLLQQYRNKGSRK</sequence>
<evidence type="ECO:0000313" key="3">
    <source>
        <dbReference type="Proteomes" id="UP000184260"/>
    </source>
</evidence>
<dbReference type="RefSeq" id="WP_073354987.1">
    <property type="nucleotide sequence ID" value="NZ_FRBU01000040.1"/>
</dbReference>
<keyword evidence="1" id="KW-0732">Signal</keyword>
<evidence type="ECO:0008006" key="4">
    <source>
        <dbReference type="Google" id="ProtNLM"/>
    </source>
</evidence>